<dbReference type="GO" id="GO:0055085">
    <property type="term" value="P:transmembrane transport"/>
    <property type="evidence" value="ECO:0007669"/>
    <property type="project" value="InterPro"/>
</dbReference>
<dbReference type="KEGG" id="csur:N24_0081"/>
<dbReference type="Pfam" id="PF03600">
    <property type="entry name" value="CitMHS"/>
    <property type="match status" value="1"/>
</dbReference>
<comment type="subcellular location">
    <subcellularLocation>
        <location evidence="1">Membrane</location>
        <topology evidence="1">Multi-pass membrane protein</topology>
    </subcellularLocation>
</comment>
<evidence type="ECO:0000256" key="4">
    <source>
        <dbReference type="ARBA" id="ARBA00022989"/>
    </source>
</evidence>
<feature type="compositionally biased region" description="Gly residues" evidence="6">
    <location>
        <begin position="264"/>
        <end position="276"/>
    </location>
</feature>
<feature type="transmembrane region" description="Helical" evidence="7">
    <location>
        <begin position="510"/>
        <end position="533"/>
    </location>
</feature>
<feature type="domain" description="Citrate transporter-like" evidence="9">
    <location>
        <begin position="44"/>
        <end position="479"/>
    </location>
</feature>
<feature type="chain" id="PRO_5038946581" evidence="8">
    <location>
        <begin position="18"/>
        <end position="535"/>
    </location>
</feature>
<evidence type="ECO:0000259" key="9">
    <source>
        <dbReference type="Pfam" id="PF03600"/>
    </source>
</evidence>
<accession>A0A160PNF1</accession>
<evidence type="ECO:0000313" key="10">
    <source>
        <dbReference type="EMBL" id="BAU94343.1"/>
    </source>
</evidence>
<feature type="transmembrane region" description="Helical" evidence="7">
    <location>
        <begin position="157"/>
        <end position="182"/>
    </location>
</feature>
<keyword evidence="4 7" id="KW-1133">Transmembrane helix</keyword>
<evidence type="ECO:0000256" key="1">
    <source>
        <dbReference type="ARBA" id="ARBA00004141"/>
    </source>
</evidence>
<dbReference type="Proteomes" id="UP000218244">
    <property type="component" value="Chromosome"/>
</dbReference>
<gene>
    <name evidence="10" type="ORF">N24_0081</name>
</gene>
<evidence type="ECO:0000256" key="6">
    <source>
        <dbReference type="SAM" id="MobiDB-lite"/>
    </source>
</evidence>
<feature type="region of interest" description="Disordered" evidence="6">
    <location>
        <begin position="237"/>
        <end position="294"/>
    </location>
</feature>
<organism evidence="10 11">
    <name type="scientific">Corynebacterium suranareeae</name>
    <dbReference type="NCBI Taxonomy" id="2506452"/>
    <lineage>
        <taxon>Bacteria</taxon>
        <taxon>Bacillati</taxon>
        <taxon>Actinomycetota</taxon>
        <taxon>Actinomycetes</taxon>
        <taxon>Mycobacteriales</taxon>
        <taxon>Corynebacteriaceae</taxon>
        <taxon>Corynebacterium</taxon>
    </lineage>
</organism>
<dbReference type="AlphaFoldDB" id="A0A160PNF1"/>
<proteinExistence type="predicted"/>
<feature type="transmembrane region" description="Helical" evidence="7">
    <location>
        <begin position="487"/>
        <end position="503"/>
    </location>
</feature>
<evidence type="ECO:0000256" key="3">
    <source>
        <dbReference type="ARBA" id="ARBA00022692"/>
    </source>
</evidence>
<feature type="transmembrane region" description="Helical" evidence="7">
    <location>
        <begin position="202"/>
        <end position="224"/>
    </location>
</feature>
<evidence type="ECO:0000256" key="2">
    <source>
        <dbReference type="ARBA" id="ARBA00022448"/>
    </source>
</evidence>
<protein>
    <submittedName>
        <fullName evidence="10">Citrate transporter</fullName>
    </submittedName>
</protein>
<keyword evidence="2" id="KW-0813">Transport</keyword>
<evidence type="ECO:0000256" key="8">
    <source>
        <dbReference type="SAM" id="SignalP"/>
    </source>
</evidence>
<feature type="transmembrane region" description="Helical" evidence="7">
    <location>
        <begin position="333"/>
        <end position="350"/>
    </location>
</feature>
<keyword evidence="3 7" id="KW-0812">Transmembrane</keyword>
<feature type="signal peptide" evidence="8">
    <location>
        <begin position="1"/>
        <end position="17"/>
    </location>
</feature>
<feature type="transmembrane region" description="Helical" evidence="7">
    <location>
        <begin position="417"/>
        <end position="437"/>
    </location>
</feature>
<feature type="transmembrane region" description="Helical" evidence="7">
    <location>
        <begin position="55"/>
        <end position="74"/>
    </location>
</feature>
<dbReference type="GO" id="GO:0016020">
    <property type="term" value="C:membrane"/>
    <property type="evidence" value="ECO:0007669"/>
    <property type="project" value="UniProtKB-SubCell"/>
</dbReference>
<dbReference type="EMBL" id="AP017369">
    <property type="protein sequence ID" value="BAU94343.1"/>
    <property type="molecule type" value="Genomic_DNA"/>
</dbReference>
<keyword evidence="11" id="KW-1185">Reference proteome</keyword>
<feature type="transmembrane region" description="Helical" evidence="7">
    <location>
        <begin position="386"/>
        <end position="405"/>
    </location>
</feature>
<dbReference type="RefSeq" id="WP_096453374.1">
    <property type="nucleotide sequence ID" value="NZ_AP017369.1"/>
</dbReference>
<evidence type="ECO:0000256" key="5">
    <source>
        <dbReference type="ARBA" id="ARBA00023136"/>
    </source>
</evidence>
<name>A0A160PNF1_9CORY</name>
<feature type="transmembrane region" description="Helical" evidence="7">
    <location>
        <begin position="86"/>
        <end position="108"/>
    </location>
</feature>
<sequence>MSSSTLLLASGQVTALAADYTLSHTPSDGILVVLGFAMILTFMTLIMLGRMTPMVAMLLVPTIFGLIAGAGLGLGDMALDAIKDMAPTAALLMFAIMFFGIMIDVGLFDPLIRGITRVLHDDPAKVVLGTAILAGVVSLDGDGSTTFIITTSAMLPIYLRLGMSPVVLTCTAGLINGTMNILPWGGPTVRAAAALGLEPADVFVPMVPSLIAGVVICLLFAWFLGLSERKRLGKIDSSRFGGPGLDAPESDSGSGSSSSKKGYPGLGGLGKGSGKGSGKDQNTPKPGPNGGGVIVEDREVETEQHINLNESTLAENMTDSLLDPHRATLRPKLFWFNAALTAVVMVLLVADIFPLAFVFMAGAGLALAVNFPKVKDQANEMLAHSSSIVGVVSMVLAAGVLVGVLNGTGMVDAMATWITTVIPNAMGPHLAVITGLLSIPMTFFMSNDAFYFGILPVLAESASHFGIEPVEMARASITGQPVHMQSPLVPAILLLVSLANVNLGDHHKKVLWRACIVSIAMLAVALFIGVVPLSA</sequence>
<keyword evidence="8" id="KW-0732">Signal</keyword>
<dbReference type="InterPro" id="IPR004680">
    <property type="entry name" value="Cit_transptr-like_dom"/>
</dbReference>
<feature type="transmembrane region" description="Helical" evidence="7">
    <location>
        <begin position="27"/>
        <end position="48"/>
    </location>
</feature>
<evidence type="ECO:0000313" key="11">
    <source>
        <dbReference type="Proteomes" id="UP000218244"/>
    </source>
</evidence>
<reference evidence="10 11" key="1">
    <citation type="submission" date="2016-02" db="EMBL/GenBank/DDBJ databases">
        <title>Corynebacterium glutamicum N24 whole genome sequencing project.</title>
        <authorList>
            <person name="Matsutani M."/>
            <person name="Nangtapong N."/>
            <person name="Yakushi T."/>
            <person name="Matsushita K."/>
        </authorList>
    </citation>
    <scope>NUCLEOTIDE SEQUENCE [LARGE SCALE GENOMIC DNA]</scope>
    <source>
        <strain evidence="10 11">N24</strain>
    </source>
</reference>
<feature type="compositionally biased region" description="Low complexity" evidence="6">
    <location>
        <begin position="252"/>
        <end position="263"/>
    </location>
</feature>
<keyword evidence="5 7" id="KW-0472">Membrane</keyword>
<evidence type="ECO:0000256" key="7">
    <source>
        <dbReference type="SAM" id="Phobius"/>
    </source>
</evidence>